<dbReference type="RefSeq" id="XP_029643337.1">
    <property type="nucleotide sequence ID" value="XM_029787477.2"/>
</dbReference>
<proteinExistence type="predicted"/>
<dbReference type="AlphaFoldDB" id="A0A6P7SYV4"/>
<dbReference type="SMART" id="SM01224">
    <property type="entry name" value="G_gamma"/>
    <property type="match status" value="1"/>
</dbReference>
<gene>
    <name evidence="3" type="primary">LOC115217803</name>
</gene>
<name>A0A6P7SYV4_9MOLL</name>
<dbReference type="Proteomes" id="UP000515154">
    <property type="component" value="Linkage group LG12"/>
</dbReference>
<evidence type="ECO:0000259" key="1">
    <source>
        <dbReference type="SMART" id="SM01224"/>
    </source>
</evidence>
<organism evidence="2 3">
    <name type="scientific">Octopus sinensis</name>
    <name type="common">East Asian common octopus</name>
    <dbReference type="NCBI Taxonomy" id="2607531"/>
    <lineage>
        <taxon>Eukaryota</taxon>
        <taxon>Metazoa</taxon>
        <taxon>Spiralia</taxon>
        <taxon>Lophotrochozoa</taxon>
        <taxon>Mollusca</taxon>
        <taxon>Cephalopoda</taxon>
        <taxon>Coleoidea</taxon>
        <taxon>Octopodiformes</taxon>
        <taxon>Octopoda</taxon>
        <taxon>Incirrata</taxon>
        <taxon>Octopodidae</taxon>
        <taxon>Octopus</taxon>
    </lineage>
</organism>
<dbReference type="SUPFAM" id="SSF48670">
    <property type="entry name" value="Transducin (heterotrimeric G protein), gamma chain"/>
    <property type="match status" value="1"/>
</dbReference>
<dbReference type="GO" id="GO:0007186">
    <property type="term" value="P:G protein-coupled receptor signaling pathway"/>
    <property type="evidence" value="ECO:0007669"/>
    <property type="project" value="InterPro"/>
</dbReference>
<keyword evidence="2" id="KW-1185">Reference proteome</keyword>
<protein>
    <submittedName>
        <fullName evidence="3">Guanine nucleotide-binding protein subunit gamma-like</fullName>
    </submittedName>
</protein>
<evidence type="ECO:0000313" key="2">
    <source>
        <dbReference type="Proteomes" id="UP000515154"/>
    </source>
</evidence>
<dbReference type="KEGG" id="osn:115217803"/>
<dbReference type="Pfam" id="PF00631">
    <property type="entry name" value="G-gamma"/>
    <property type="match status" value="1"/>
</dbReference>
<accession>A0A6P7SYV4</accession>
<dbReference type="InterPro" id="IPR015898">
    <property type="entry name" value="G-protein_gamma-like_dom"/>
</dbReference>
<evidence type="ECO:0000313" key="3">
    <source>
        <dbReference type="RefSeq" id="XP_029643337.1"/>
    </source>
</evidence>
<sequence>MNKLQGKKKDKKDEEEEEREIPIETMHTIVKQHKDQLALQVMKVSESIKLHITAIEEKMPTDHMLKPQKPNPWVEDQSKGGGGCLLV</sequence>
<dbReference type="InterPro" id="IPR036284">
    <property type="entry name" value="GGL_sf"/>
</dbReference>
<dbReference type="Gene3D" id="4.10.260.10">
    <property type="entry name" value="Transducin (heterotrimeric G protein), gamma chain"/>
    <property type="match status" value="1"/>
</dbReference>
<reference evidence="3" key="1">
    <citation type="submission" date="2025-08" db="UniProtKB">
        <authorList>
            <consortium name="RefSeq"/>
        </authorList>
    </citation>
    <scope>IDENTIFICATION</scope>
</reference>
<feature type="domain" description="G protein gamma" evidence="1">
    <location>
        <begin position="19"/>
        <end position="87"/>
    </location>
</feature>